<gene>
    <name evidence="4" type="ORF">CLV43_10447</name>
</gene>
<sequence length="427" mass="45390">MDSASIDRTAVAALRAERIDWRFKGLPSTAFGASVGEVADRRLDLFTDGFVGPLVVLDASALEHNLATMESWCERHGVALAPHGKTTMAPQLFTRQLDHGAWAITAANASQLRVYRAFGVSRVLLANQLVDPAALRWLADELAADPAFEFTCWVDSVAGVAVMTEALEGTARPVDVLVELGATGGRTGARDADTASAVAKAVAESPVLRLVGVGGYEGALAHDSSEQAKSTVDAYLDAVRDLVLRLHGEGRFEGLDQVVVTVGGSAYFDQVAAALTRPWPSDLPVLPVVRSGAYVTHDDGFYRGISPLGRTEGEQPFRPALRAWAQVTSKPQADLALLTIGKRDASFDEGLPEPQVVRSGGVERPLVGASVTALNDQHAFLALTEGGVEVGDWVGLGVSHPCTVFDKWQLIPVVDGTTVVDLVRTFF</sequence>
<dbReference type="InterPro" id="IPR051466">
    <property type="entry name" value="D-amino_acid_metab_enzyme"/>
</dbReference>
<dbReference type="AlphaFoldDB" id="A0A2T0T961"/>
<dbReference type="EMBL" id="PVTF01000004">
    <property type="protein sequence ID" value="PRY42217.1"/>
    <property type="molecule type" value="Genomic_DNA"/>
</dbReference>
<dbReference type="GO" id="GO:0016829">
    <property type="term" value="F:lyase activity"/>
    <property type="evidence" value="ECO:0007669"/>
    <property type="project" value="UniProtKB-KW"/>
</dbReference>
<name>A0A2T0T961_9PSEU</name>
<evidence type="ECO:0000259" key="3">
    <source>
        <dbReference type="SMART" id="SM01119"/>
    </source>
</evidence>
<comment type="similarity">
    <text evidence="1">Belongs to the DSD1 family.</text>
</comment>
<evidence type="ECO:0000313" key="5">
    <source>
        <dbReference type="Proteomes" id="UP000239494"/>
    </source>
</evidence>
<organism evidence="4 5">
    <name type="scientific">Umezawaea tangerina</name>
    <dbReference type="NCBI Taxonomy" id="84725"/>
    <lineage>
        <taxon>Bacteria</taxon>
        <taxon>Bacillati</taxon>
        <taxon>Actinomycetota</taxon>
        <taxon>Actinomycetes</taxon>
        <taxon>Pseudonocardiales</taxon>
        <taxon>Pseudonocardiaceae</taxon>
        <taxon>Umezawaea</taxon>
    </lineage>
</organism>
<evidence type="ECO:0000313" key="4">
    <source>
        <dbReference type="EMBL" id="PRY42217.1"/>
    </source>
</evidence>
<protein>
    <submittedName>
        <fullName evidence="4">D-serine deaminase-like pyridoxal phosphate-dependent protein</fullName>
    </submittedName>
</protein>
<dbReference type="Gene3D" id="2.40.37.20">
    <property type="entry name" value="D-serine dehydratase-like domain"/>
    <property type="match status" value="1"/>
</dbReference>
<feature type="domain" description="D-serine dehydratase-like" evidence="3">
    <location>
        <begin position="320"/>
        <end position="415"/>
    </location>
</feature>
<evidence type="ECO:0000256" key="2">
    <source>
        <dbReference type="ARBA" id="ARBA00023239"/>
    </source>
</evidence>
<dbReference type="SUPFAM" id="SSF51419">
    <property type="entry name" value="PLP-binding barrel"/>
    <property type="match status" value="1"/>
</dbReference>
<dbReference type="Proteomes" id="UP000239494">
    <property type="component" value="Unassembled WGS sequence"/>
</dbReference>
<keyword evidence="5" id="KW-1185">Reference proteome</keyword>
<comment type="caution">
    <text evidence="4">The sequence shown here is derived from an EMBL/GenBank/DDBJ whole genome shotgun (WGS) entry which is preliminary data.</text>
</comment>
<dbReference type="InterPro" id="IPR042208">
    <property type="entry name" value="D-ser_dehydrat-like_sf"/>
</dbReference>
<dbReference type="PANTHER" id="PTHR28004">
    <property type="entry name" value="ZGC:162816-RELATED"/>
    <property type="match status" value="1"/>
</dbReference>
<dbReference type="Pfam" id="PF01168">
    <property type="entry name" value="Ala_racemase_N"/>
    <property type="match status" value="1"/>
</dbReference>
<dbReference type="Gene3D" id="3.20.20.10">
    <property type="entry name" value="Alanine racemase"/>
    <property type="match status" value="1"/>
</dbReference>
<proteinExistence type="inferred from homology"/>
<accession>A0A2T0T961</accession>
<dbReference type="InterPro" id="IPR026956">
    <property type="entry name" value="D-ser_dehydrat-like_dom"/>
</dbReference>
<dbReference type="InterPro" id="IPR029066">
    <property type="entry name" value="PLP-binding_barrel"/>
</dbReference>
<dbReference type="Pfam" id="PF14031">
    <property type="entry name" value="D-ser_dehydrat"/>
    <property type="match status" value="1"/>
</dbReference>
<dbReference type="InterPro" id="IPR001608">
    <property type="entry name" value="Ala_racemase_N"/>
</dbReference>
<dbReference type="CDD" id="cd06818">
    <property type="entry name" value="PLPDE_III_cryptic_DSD"/>
    <property type="match status" value="1"/>
</dbReference>
<dbReference type="PANTHER" id="PTHR28004:SF8">
    <property type="entry name" value="D-SERINE DEAMINASE"/>
    <property type="match status" value="1"/>
</dbReference>
<dbReference type="SMART" id="SM01119">
    <property type="entry name" value="D-ser_dehydrat"/>
    <property type="match status" value="1"/>
</dbReference>
<reference evidence="4 5" key="1">
    <citation type="submission" date="2018-03" db="EMBL/GenBank/DDBJ databases">
        <title>Genomic Encyclopedia of Archaeal and Bacterial Type Strains, Phase II (KMG-II): from individual species to whole genera.</title>
        <authorList>
            <person name="Goeker M."/>
        </authorList>
    </citation>
    <scope>NUCLEOTIDE SEQUENCE [LARGE SCALE GENOMIC DNA]</scope>
    <source>
        <strain evidence="4 5">DSM 44720</strain>
    </source>
</reference>
<keyword evidence="2" id="KW-0456">Lyase</keyword>
<dbReference type="RefSeq" id="WP_245886448.1">
    <property type="nucleotide sequence ID" value="NZ_PVTF01000004.1"/>
</dbReference>
<evidence type="ECO:0000256" key="1">
    <source>
        <dbReference type="ARBA" id="ARBA00005323"/>
    </source>
</evidence>